<dbReference type="GO" id="GO:0016758">
    <property type="term" value="F:hexosyltransferase activity"/>
    <property type="evidence" value="ECO:0007669"/>
    <property type="project" value="TreeGrafter"/>
</dbReference>
<protein>
    <submittedName>
        <fullName evidence="5">Glycosyltransferase involved in cell wall biosynthesis</fullName>
    </submittedName>
</protein>
<dbReference type="Pfam" id="PF13579">
    <property type="entry name" value="Glyco_trans_4_4"/>
    <property type="match status" value="1"/>
</dbReference>
<organism evidence="5 6">
    <name type="scientific">Thermasporomyces composti</name>
    <dbReference type="NCBI Taxonomy" id="696763"/>
    <lineage>
        <taxon>Bacteria</taxon>
        <taxon>Bacillati</taxon>
        <taxon>Actinomycetota</taxon>
        <taxon>Actinomycetes</taxon>
        <taxon>Propionibacteriales</taxon>
        <taxon>Nocardioidaceae</taxon>
        <taxon>Thermasporomyces</taxon>
    </lineage>
</organism>
<feature type="domain" description="Glycosyl transferase family 1" evidence="3">
    <location>
        <begin position="178"/>
        <end position="330"/>
    </location>
</feature>
<dbReference type="SUPFAM" id="SSF53756">
    <property type="entry name" value="UDP-Glycosyltransferase/glycogen phosphorylase"/>
    <property type="match status" value="1"/>
</dbReference>
<evidence type="ECO:0000313" key="5">
    <source>
        <dbReference type="EMBL" id="REF38022.1"/>
    </source>
</evidence>
<evidence type="ECO:0000256" key="2">
    <source>
        <dbReference type="ARBA" id="ARBA00022679"/>
    </source>
</evidence>
<evidence type="ECO:0000256" key="1">
    <source>
        <dbReference type="ARBA" id="ARBA00022676"/>
    </source>
</evidence>
<comment type="caution">
    <text evidence="5">The sequence shown here is derived from an EMBL/GenBank/DDBJ whole genome shotgun (WGS) entry which is preliminary data.</text>
</comment>
<dbReference type="CDD" id="cd03801">
    <property type="entry name" value="GT4_PimA-like"/>
    <property type="match status" value="1"/>
</dbReference>
<evidence type="ECO:0000313" key="6">
    <source>
        <dbReference type="Proteomes" id="UP000256485"/>
    </source>
</evidence>
<evidence type="ECO:0000259" key="3">
    <source>
        <dbReference type="Pfam" id="PF00534"/>
    </source>
</evidence>
<gene>
    <name evidence="5" type="ORF">DFJ64_3491</name>
</gene>
<accession>A0A3D9V8B1</accession>
<dbReference type="RefSeq" id="WP_115851382.1">
    <property type="nucleotide sequence ID" value="NZ_QTUC01000001.1"/>
</dbReference>
<dbReference type="PANTHER" id="PTHR45947">
    <property type="entry name" value="SULFOQUINOVOSYL TRANSFERASE SQD2"/>
    <property type="match status" value="1"/>
</dbReference>
<keyword evidence="2 5" id="KW-0808">Transferase</keyword>
<dbReference type="Proteomes" id="UP000256485">
    <property type="component" value="Unassembled WGS sequence"/>
</dbReference>
<dbReference type="PANTHER" id="PTHR45947:SF3">
    <property type="entry name" value="SULFOQUINOVOSYL TRANSFERASE SQD2"/>
    <property type="match status" value="1"/>
</dbReference>
<keyword evidence="6" id="KW-1185">Reference proteome</keyword>
<dbReference type="AlphaFoldDB" id="A0A3D9V8B1"/>
<feature type="domain" description="Glycosyltransferase subfamily 4-like N-terminal" evidence="4">
    <location>
        <begin position="15"/>
        <end position="156"/>
    </location>
</feature>
<evidence type="ECO:0000259" key="4">
    <source>
        <dbReference type="Pfam" id="PF13579"/>
    </source>
</evidence>
<dbReference type="EMBL" id="QTUC01000001">
    <property type="protein sequence ID" value="REF38022.1"/>
    <property type="molecule type" value="Genomic_DNA"/>
</dbReference>
<keyword evidence="1" id="KW-0328">Glycosyltransferase</keyword>
<dbReference type="InterPro" id="IPR028098">
    <property type="entry name" value="Glyco_trans_4-like_N"/>
</dbReference>
<name>A0A3D9V8B1_THECX</name>
<dbReference type="InterPro" id="IPR050194">
    <property type="entry name" value="Glycosyltransferase_grp1"/>
</dbReference>
<proteinExistence type="predicted"/>
<reference evidence="5 6" key="1">
    <citation type="submission" date="2018-08" db="EMBL/GenBank/DDBJ databases">
        <title>Sequencing the genomes of 1000 actinobacteria strains.</title>
        <authorList>
            <person name="Klenk H.-P."/>
        </authorList>
    </citation>
    <scope>NUCLEOTIDE SEQUENCE [LARGE SCALE GENOMIC DNA]</scope>
    <source>
        <strain evidence="5 6">DSM 22891</strain>
    </source>
</reference>
<dbReference type="Pfam" id="PF00534">
    <property type="entry name" value="Glycos_transf_1"/>
    <property type="match status" value="1"/>
</dbReference>
<dbReference type="InterPro" id="IPR001296">
    <property type="entry name" value="Glyco_trans_1"/>
</dbReference>
<dbReference type="OrthoDB" id="3268555at2"/>
<sequence length="356" mass="37839">MSNLRVTLVLGPSEGGVGRHVRSLAYRLSQEGAAVRVVGPAATDDRFDFSSHAEFVPLEPTSLRDLWRLRRRLADADVLHVHDHVAARAALAVPRSTPVVVTWHHPLPTRSLSGRASRALASVIVRRASVVLGAAADLVEAAFALGARDARIVRVAAPELPSPTRTRSQARTALGVAGRPLVLALGALVPAKRFDLLLDAAAVLMRRDALPPLILVAGEGPERERLNARIRRERLPVLLAGRRGDVPELLLAADAVVIPSDWEARSTVAQEALRAGVPLVATKTGGIPDLVGDAALLVPPGDADALAAALVEVLEDPEVAARLREQGPKRAAEWPTEEDTALDMLRVYGEVTGTSV</sequence>
<dbReference type="GO" id="GO:1901137">
    <property type="term" value="P:carbohydrate derivative biosynthetic process"/>
    <property type="evidence" value="ECO:0007669"/>
    <property type="project" value="UniProtKB-ARBA"/>
</dbReference>
<dbReference type="Gene3D" id="3.40.50.2000">
    <property type="entry name" value="Glycogen Phosphorylase B"/>
    <property type="match status" value="2"/>
</dbReference>